<reference evidence="3" key="2">
    <citation type="journal article" date="2021" name="PeerJ">
        <title>Extensive microbial diversity within the chicken gut microbiome revealed by metagenomics and culture.</title>
        <authorList>
            <person name="Gilroy R."/>
            <person name="Ravi A."/>
            <person name="Getino M."/>
            <person name="Pursley I."/>
            <person name="Horton D.L."/>
            <person name="Alikhan N.F."/>
            <person name="Baker D."/>
            <person name="Gharbi K."/>
            <person name="Hall N."/>
            <person name="Watson M."/>
            <person name="Adriaenssens E.M."/>
            <person name="Foster-Nyarko E."/>
            <person name="Jarju S."/>
            <person name="Secka A."/>
            <person name="Antonio M."/>
            <person name="Oren A."/>
            <person name="Chaudhuri R.R."/>
            <person name="La Ragione R."/>
            <person name="Hildebrand F."/>
            <person name="Pallen M.J."/>
        </authorList>
    </citation>
    <scope>NUCLEOTIDE SEQUENCE</scope>
    <source>
        <strain evidence="3">10669</strain>
    </source>
</reference>
<dbReference type="PANTHER" id="PTHR39962:SF1">
    <property type="entry name" value="LPXI FAMILY PROTEIN"/>
    <property type="match status" value="1"/>
</dbReference>
<dbReference type="InterPro" id="IPR053174">
    <property type="entry name" value="LpxI"/>
</dbReference>
<dbReference type="GO" id="GO:0016787">
    <property type="term" value="F:hydrolase activity"/>
    <property type="evidence" value="ECO:0007669"/>
    <property type="project" value="UniProtKB-KW"/>
</dbReference>
<dbReference type="Pfam" id="PF06230">
    <property type="entry name" value="LpxI_C"/>
    <property type="match status" value="1"/>
</dbReference>
<dbReference type="PANTHER" id="PTHR39962">
    <property type="entry name" value="BLL4848 PROTEIN"/>
    <property type="match status" value="1"/>
</dbReference>
<proteinExistence type="predicted"/>
<sequence length="282" mass="30569">MHALSKFLPNDFDPAGGLTLLSGKGAYPRLVAERARAAGMDVSLIAIVDEVDPEFVETFPRERVLWAKVGQLGKFLSNLEKLRSRYFIMAGQVAPKRLFQGLVPDLKAALILARLKERNAHTIFGAVADEAAKIGVTQLDARAFMDDQLASAGTLAGKEKNVDPFALEYGIKIAKECARLDIGQGVVVSGGTVTAVEAYEGTDKMLRRCADIPKKNPLYVKTVKPGHDYRFDVPCFGARTLESMEIGGIAAAALEADNVVILEKEKVLAEAARRGITLVGWR</sequence>
<feature type="domain" description="LpxI C-terminal" evidence="1">
    <location>
        <begin position="161"/>
        <end position="279"/>
    </location>
</feature>
<comment type="caution">
    <text evidence="3">The sequence shown here is derived from an EMBL/GenBank/DDBJ whole genome shotgun (WGS) entry which is preliminary data.</text>
</comment>
<protein>
    <submittedName>
        <fullName evidence="3">UDP-2,3-diacylglucosamine diphosphatase LpxI</fullName>
        <ecNumber evidence="3">3.6.1.54</ecNumber>
    </submittedName>
</protein>
<dbReference type="Gene3D" id="3.40.50.20">
    <property type="match status" value="1"/>
</dbReference>
<evidence type="ECO:0000259" key="1">
    <source>
        <dbReference type="Pfam" id="PF06230"/>
    </source>
</evidence>
<evidence type="ECO:0000259" key="2">
    <source>
        <dbReference type="Pfam" id="PF17930"/>
    </source>
</evidence>
<dbReference type="InterPro" id="IPR041255">
    <property type="entry name" value="LpxI_N"/>
</dbReference>
<accession>A0A9D1NJG4</accession>
<dbReference type="AlphaFoldDB" id="A0A9D1NJG4"/>
<feature type="domain" description="LpxI N-terminal" evidence="2">
    <location>
        <begin position="18"/>
        <end position="147"/>
    </location>
</feature>
<dbReference type="InterPro" id="IPR010415">
    <property type="entry name" value="LpxI_C"/>
</dbReference>
<evidence type="ECO:0000313" key="3">
    <source>
        <dbReference type="EMBL" id="HIV04215.1"/>
    </source>
</evidence>
<dbReference type="EC" id="3.6.1.54" evidence="3"/>
<dbReference type="Gene3D" id="3.40.140.80">
    <property type="match status" value="1"/>
</dbReference>
<keyword evidence="3" id="KW-0378">Hydrolase</keyword>
<dbReference type="Pfam" id="PF17930">
    <property type="entry name" value="LpxI_N"/>
    <property type="match status" value="1"/>
</dbReference>
<organism evidence="3 4">
    <name type="scientific">Candidatus Spyradosoma merdigallinarum</name>
    <dbReference type="NCBI Taxonomy" id="2840950"/>
    <lineage>
        <taxon>Bacteria</taxon>
        <taxon>Pseudomonadati</taxon>
        <taxon>Verrucomicrobiota</taxon>
        <taxon>Opitutia</taxon>
        <taxon>Opitutia incertae sedis</taxon>
        <taxon>Candidatus Spyradosoma</taxon>
    </lineage>
</organism>
<dbReference type="Proteomes" id="UP000886812">
    <property type="component" value="Unassembled WGS sequence"/>
</dbReference>
<name>A0A9D1NJG4_9BACT</name>
<reference evidence="3" key="1">
    <citation type="submission" date="2020-10" db="EMBL/GenBank/DDBJ databases">
        <authorList>
            <person name="Gilroy R."/>
        </authorList>
    </citation>
    <scope>NUCLEOTIDE SEQUENCE</scope>
    <source>
        <strain evidence="3">10669</strain>
    </source>
</reference>
<dbReference type="EMBL" id="DVOG01000091">
    <property type="protein sequence ID" value="HIV04215.1"/>
    <property type="molecule type" value="Genomic_DNA"/>
</dbReference>
<evidence type="ECO:0000313" key="4">
    <source>
        <dbReference type="Proteomes" id="UP000886812"/>
    </source>
</evidence>
<gene>
    <name evidence="3" type="primary">lpxI</name>
    <name evidence="3" type="ORF">IAC75_03575</name>
</gene>
<dbReference type="InterPro" id="IPR043167">
    <property type="entry name" value="LpxI_C_sf"/>
</dbReference>